<dbReference type="Pfam" id="PF00271">
    <property type="entry name" value="Helicase_C"/>
    <property type="match status" value="1"/>
</dbReference>
<dbReference type="InterPro" id="IPR011545">
    <property type="entry name" value="DEAD/DEAH_box_helicase_dom"/>
</dbReference>
<sequence>MSKLLSSQSLPPLPPLPIDSLHESLCMHLKSSPVLLLEAPPGTGKSTRVPLWALGCCPGRILLLEPRRLAARLLADYLARLTGTKVGELVGLVMRREQRLSRDTRLVVVTEGVFTRMVSEDVELAGTGCVLFDEFHERHLTSDTGLALALHSQRLLRPDLRIGILSATLDTEALRALLPEAPVLVSTSPGFPVDIVHRPLQAAPGEEILRLPGHMARVILEQLSSSQGSLLAFLPGAREIRRTAELLTQSLPKDCLLYPLYGRLTAREQQQALEPAPPSSRKVVLATDIAETSLTIEGIRIVVDSGWQKRPYFDPGRGATRLVFQKIPRSSARQRAGRAGRTESGLCVRLWSREQEETLPAHARPEILEADLTGLALDLALVQEQPRDLPFVTQPPEGAFARAQAVLRELGLLDAQNGITRLGRQAGRLGLQARSACVLLAAGDAAFTAALLCALWEDEQVRSRLGTDAGTASLTACLAHLLARGTAARSDPARVDLLATAELFWRRLPASGTDDETENVPANGQDSRARSRQSRHRSGQALDDRIAASLRDLQADPLLAGRLLLPGFSDRLVMVRKGDRTPRTDKGLVPGLLRSGSGVLLPAEMAQADFVLALDLSLPGSARRTAGEAAYATALLCAPVAAGEVRACLGDRLVERRLLEVDAAGAVQARRVTLLDSLELDAQRVEPTPEECTELLCDTLVARNLAPLPWSAETEHWLARVRFLARTLGDPWPHLDTETLKARAAEWLPAALGSRTRTADITPAALLASLKNLVPWSCLSRLEDLAPAQWTSPCGKAHPVHYDGEQPHVEVKLQECFGLRTAPLIAGTVPLTLHLLSPGGKVLAMTRDPDYFWHEVYPQVRAEMRGRYPRHPWPEDPLSASPTTLTQKMLRARTAR</sequence>
<reference evidence="8" key="2">
    <citation type="submission" date="2021-04" db="EMBL/GenBank/DDBJ databases">
        <authorList>
            <person name="Gilroy R."/>
        </authorList>
    </citation>
    <scope>NUCLEOTIDE SEQUENCE</scope>
    <source>
        <strain evidence="8">ChiHecec2B26-446</strain>
    </source>
</reference>
<dbReference type="Gene3D" id="1.20.120.1080">
    <property type="match status" value="1"/>
</dbReference>
<name>A0A9D1TR13_9BACT</name>
<dbReference type="PANTHER" id="PTHR43519:SF1">
    <property type="entry name" value="ATP-DEPENDENT RNA HELICASE HRPB"/>
    <property type="match status" value="1"/>
</dbReference>
<dbReference type="CDD" id="cd18791">
    <property type="entry name" value="SF2_C_RHA"/>
    <property type="match status" value="1"/>
</dbReference>
<dbReference type="InterPro" id="IPR010225">
    <property type="entry name" value="HrpB"/>
</dbReference>
<dbReference type="Pfam" id="PF00270">
    <property type="entry name" value="DEAD"/>
    <property type="match status" value="1"/>
</dbReference>
<evidence type="ECO:0000256" key="1">
    <source>
        <dbReference type="ARBA" id="ARBA00022741"/>
    </source>
</evidence>
<dbReference type="Gene3D" id="3.40.50.300">
    <property type="entry name" value="P-loop containing nucleotide triphosphate hydrolases"/>
    <property type="match status" value="2"/>
</dbReference>
<dbReference type="PANTHER" id="PTHR43519">
    <property type="entry name" value="ATP-DEPENDENT RNA HELICASE HRPB"/>
    <property type="match status" value="1"/>
</dbReference>
<organism evidence="8 9">
    <name type="scientific">Candidatus Desulfovibrio intestinipullorum</name>
    <dbReference type="NCBI Taxonomy" id="2838536"/>
    <lineage>
        <taxon>Bacteria</taxon>
        <taxon>Pseudomonadati</taxon>
        <taxon>Thermodesulfobacteriota</taxon>
        <taxon>Desulfovibrionia</taxon>
        <taxon>Desulfovibrionales</taxon>
        <taxon>Desulfovibrionaceae</taxon>
        <taxon>Desulfovibrio</taxon>
    </lineage>
</organism>
<proteinExistence type="predicted"/>
<accession>A0A9D1TR13</accession>
<dbReference type="AlphaFoldDB" id="A0A9D1TR13"/>
<dbReference type="InterPro" id="IPR013689">
    <property type="entry name" value="RNA_helicase_ATP-dep_HrpB_C"/>
</dbReference>
<comment type="caution">
    <text evidence="8">The sequence shown here is derived from an EMBL/GenBank/DDBJ whole genome shotgun (WGS) entry which is preliminary data.</text>
</comment>
<evidence type="ECO:0000313" key="9">
    <source>
        <dbReference type="Proteomes" id="UP000886752"/>
    </source>
</evidence>
<dbReference type="GO" id="GO:0016787">
    <property type="term" value="F:hydrolase activity"/>
    <property type="evidence" value="ECO:0007669"/>
    <property type="project" value="UniProtKB-KW"/>
</dbReference>
<evidence type="ECO:0000256" key="3">
    <source>
        <dbReference type="ARBA" id="ARBA00022806"/>
    </source>
</evidence>
<dbReference type="Pfam" id="PF08482">
    <property type="entry name" value="HrpB_C"/>
    <property type="match status" value="1"/>
</dbReference>
<dbReference type="SMART" id="SM00487">
    <property type="entry name" value="DEXDc"/>
    <property type="match status" value="1"/>
</dbReference>
<dbReference type="InterPro" id="IPR014001">
    <property type="entry name" value="Helicase_ATP-bd"/>
</dbReference>
<dbReference type="PROSITE" id="PS51192">
    <property type="entry name" value="HELICASE_ATP_BIND_1"/>
    <property type="match status" value="1"/>
</dbReference>
<dbReference type="SUPFAM" id="SSF52540">
    <property type="entry name" value="P-loop containing nucleoside triphosphate hydrolases"/>
    <property type="match status" value="1"/>
</dbReference>
<keyword evidence="1" id="KW-0547">Nucleotide-binding</keyword>
<gene>
    <name evidence="8" type="ORF">H9894_11040</name>
</gene>
<protein>
    <submittedName>
        <fullName evidence="8">ATP-dependent helicase HrpB</fullName>
    </submittedName>
</protein>
<reference evidence="8" key="1">
    <citation type="journal article" date="2021" name="PeerJ">
        <title>Extensive microbial diversity within the chicken gut microbiome revealed by metagenomics and culture.</title>
        <authorList>
            <person name="Gilroy R."/>
            <person name="Ravi A."/>
            <person name="Getino M."/>
            <person name="Pursley I."/>
            <person name="Horton D.L."/>
            <person name="Alikhan N.F."/>
            <person name="Baker D."/>
            <person name="Gharbi K."/>
            <person name="Hall N."/>
            <person name="Watson M."/>
            <person name="Adriaenssens E.M."/>
            <person name="Foster-Nyarko E."/>
            <person name="Jarju S."/>
            <person name="Secka A."/>
            <person name="Antonio M."/>
            <person name="Oren A."/>
            <person name="Chaudhuri R.R."/>
            <person name="La Ragione R."/>
            <person name="Hildebrand F."/>
            <person name="Pallen M.J."/>
        </authorList>
    </citation>
    <scope>NUCLEOTIDE SEQUENCE</scope>
    <source>
        <strain evidence="8">ChiHecec2B26-446</strain>
    </source>
</reference>
<dbReference type="Proteomes" id="UP000886752">
    <property type="component" value="Unassembled WGS sequence"/>
</dbReference>
<keyword evidence="4" id="KW-0067">ATP-binding</keyword>
<dbReference type="PROSITE" id="PS51194">
    <property type="entry name" value="HELICASE_CTER"/>
    <property type="match status" value="1"/>
</dbReference>
<dbReference type="CDD" id="cd17990">
    <property type="entry name" value="DEXHc_HrpB"/>
    <property type="match status" value="1"/>
</dbReference>
<dbReference type="GO" id="GO:0003676">
    <property type="term" value="F:nucleic acid binding"/>
    <property type="evidence" value="ECO:0007669"/>
    <property type="project" value="InterPro"/>
</dbReference>
<evidence type="ECO:0000256" key="4">
    <source>
        <dbReference type="ARBA" id="ARBA00022840"/>
    </source>
</evidence>
<dbReference type="EMBL" id="DXHV01000086">
    <property type="protein sequence ID" value="HIW01702.1"/>
    <property type="molecule type" value="Genomic_DNA"/>
</dbReference>
<dbReference type="GO" id="GO:0005524">
    <property type="term" value="F:ATP binding"/>
    <property type="evidence" value="ECO:0007669"/>
    <property type="project" value="UniProtKB-KW"/>
</dbReference>
<evidence type="ECO:0000256" key="2">
    <source>
        <dbReference type="ARBA" id="ARBA00022801"/>
    </source>
</evidence>
<feature type="domain" description="Helicase ATP-binding" evidence="6">
    <location>
        <begin position="26"/>
        <end position="187"/>
    </location>
</feature>
<dbReference type="SMART" id="SM00490">
    <property type="entry name" value="HELICc"/>
    <property type="match status" value="1"/>
</dbReference>
<evidence type="ECO:0000259" key="7">
    <source>
        <dbReference type="PROSITE" id="PS51194"/>
    </source>
</evidence>
<dbReference type="InterPro" id="IPR049614">
    <property type="entry name" value="HrpB_DEXH"/>
</dbReference>
<dbReference type="GO" id="GO:0004386">
    <property type="term" value="F:helicase activity"/>
    <property type="evidence" value="ECO:0007669"/>
    <property type="project" value="UniProtKB-KW"/>
</dbReference>
<evidence type="ECO:0000256" key="5">
    <source>
        <dbReference type="SAM" id="MobiDB-lite"/>
    </source>
</evidence>
<feature type="region of interest" description="Disordered" evidence="5">
    <location>
        <begin position="512"/>
        <end position="541"/>
    </location>
</feature>
<keyword evidence="2" id="KW-0378">Hydrolase</keyword>
<keyword evidence="3 8" id="KW-0347">Helicase</keyword>
<evidence type="ECO:0000313" key="8">
    <source>
        <dbReference type="EMBL" id="HIW01702.1"/>
    </source>
</evidence>
<evidence type="ECO:0000259" key="6">
    <source>
        <dbReference type="PROSITE" id="PS51192"/>
    </source>
</evidence>
<feature type="domain" description="Helicase C-terminal" evidence="7">
    <location>
        <begin position="219"/>
        <end position="383"/>
    </location>
</feature>
<dbReference type="InterPro" id="IPR001650">
    <property type="entry name" value="Helicase_C-like"/>
</dbReference>
<dbReference type="PIRSF" id="PIRSF005496">
    <property type="entry name" value="ATP_hel_hrpB"/>
    <property type="match status" value="1"/>
</dbReference>
<dbReference type="InterPro" id="IPR027417">
    <property type="entry name" value="P-loop_NTPase"/>
</dbReference>